<dbReference type="InterPro" id="IPR021759">
    <property type="entry name" value="WxLIP_HBD"/>
</dbReference>
<dbReference type="OrthoDB" id="2148359at2"/>
<keyword evidence="1" id="KW-0472">Membrane</keyword>
<evidence type="ECO:0000256" key="1">
    <source>
        <dbReference type="SAM" id="Phobius"/>
    </source>
</evidence>
<sequence>MEKANVNMAPNSNMDVVIDWENNPLEEGDYRLELQASNEKDEWKWEKVFTIGEEAKDFNKEAVELETNNNRKAWYIAGISVLIIIILILLVYIWRLKRTGK</sequence>
<dbReference type="EMBL" id="VCIA01000001">
    <property type="protein sequence ID" value="TMN22733.1"/>
    <property type="molecule type" value="Genomic_DNA"/>
</dbReference>
<dbReference type="Proteomes" id="UP000306980">
    <property type="component" value="Unassembled WGS sequence"/>
</dbReference>
<protein>
    <submittedName>
        <fullName evidence="3">DUF3324 domain-containing protein</fullName>
    </submittedName>
</protein>
<keyword evidence="1" id="KW-0812">Transmembrane</keyword>
<evidence type="ECO:0000259" key="2">
    <source>
        <dbReference type="Pfam" id="PF11797"/>
    </source>
</evidence>
<name>A0A5S3R7V3_9BACI</name>
<evidence type="ECO:0000313" key="3">
    <source>
        <dbReference type="EMBL" id="TMN22733.1"/>
    </source>
</evidence>
<feature type="transmembrane region" description="Helical" evidence="1">
    <location>
        <begin position="73"/>
        <end position="94"/>
    </location>
</feature>
<organism evidence="3 4">
    <name type="scientific">Lentibacillus cibarius</name>
    <dbReference type="NCBI Taxonomy" id="2583219"/>
    <lineage>
        <taxon>Bacteria</taxon>
        <taxon>Bacillati</taxon>
        <taxon>Bacillota</taxon>
        <taxon>Bacilli</taxon>
        <taxon>Bacillales</taxon>
        <taxon>Bacillaceae</taxon>
        <taxon>Lentibacillus</taxon>
    </lineage>
</organism>
<reference evidence="3 4" key="1">
    <citation type="submission" date="2019-05" db="EMBL/GenBank/DDBJ databases">
        <title>Genomic analysis of Lentibacillus sp. NKC220-2.</title>
        <authorList>
            <person name="Oh Y.J."/>
        </authorList>
    </citation>
    <scope>NUCLEOTIDE SEQUENCE [LARGE SCALE GENOMIC DNA]</scope>
    <source>
        <strain evidence="3 4">NKC220-2</strain>
    </source>
</reference>
<evidence type="ECO:0000313" key="4">
    <source>
        <dbReference type="Proteomes" id="UP000306980"/>
    </source>
</evidence>
<feature type="domain" description="WxL Interacting Protein host binding" evidence="2">
    <location>
        <begin position="2"/>
        <end position="60"/>
    </location>
</feature>
<dbReference type="RefSeq" id="WP_138603632.1">
    <property type="nucleotide sequence ID" value="NZ_VCIA01000001.1"/>
</dbReference>
<proteinExistence type="predicted"/>
<comment type="caution">
    <text evidence="3">The sequence shown here is derived from an EMBL/GenBank/DDBJ whole genome shotgun (WGS) entry which is preliminary data.</text>
</comment>
<dbReference type="Pfam" id="PF11797">
    <property type="entry name" value="WxLIP_HBD"/>
    <property type="match status" value="1"/>
</dbReference>
<keyword evidence="1" id="KW-1133">Transmembrane helix</keyword>
<gene>
    <name evidence="3" type="ORF">FFL34_11975</name>
</gene>
<accession>A0A5S3R7V3</accession>
<dbReference type="AlphaFoldDB" id="A0A5S3R7V3"/>